<dbReference type="SUPFAM" id="SSF49265">
    <property type="entry name" value="Fibronectin type III"/>
    <property type="match status" value="1"/>
</dbReference>
<dbReference type="Gene3D" id="2.60.40.10">
    <property type="entry name" value="Immunoglobulins"/>
    <property type="match status" value="1"/>
</dbReference>
<dbReference type="Proteomes" id="UP000314982">
    <property type="component" value="Unassembled WGS sequence"/>
</dbReference>
<reference evidence="2" key="1">
    <citation type="submission" date="2018-06" db="EMBL/GenBank/DDBJ databases">
        <title>Genome assembly of Danube salmon.</title>
        <authorList>
            <person name="Macqueen D.J."/>
            <person name="Gundappa M.K."/>
        </authorList>
    </citation>
    <scope>NUCLEOTIDE SEQUENCE [LARGE SCALE GENOMIC DNA]</scope>
</reference>
<dbReference type="InterPro" id="IPR003961">
    <property type="entry name" value="FN3_dom"/>
</dbReference>
<evidence type="ECO:0000313" key="2">
    <source>
        <dbReference type="Proteomes" id="UP000314982"/>
    </source>
</evidence>
<reference evidence="1" key="3">
    <citation type="submission" date="2025-09" db="UniProtKB">
        <authorList>
            <consortium name="Ensembl"/>
        </authorList>
    </citation>
    <scope>IDENTIFICATION</scope>
</reference>
<dbReference type="InterPro" id="IPR036116">
    <property type="entry name" value="FN3_sf"/>
</dbReference>
<keyword evidence="2" id="KW-1185">Reference proteome</keyword>
<organism evidence="1 2">
    <name type="scientific">Hucho hucho</name>
    <name type="common">huchen</name>
    <dbReference type="NCBI Taxonomy" id="62062"/>
    <lineage>
        <taxon>Eukaryota</taxon>
        <taxon>Metazoa</taxon>
        <taxon>Chordata</taxon>
        <taxon>Craniata</taxon>
        <taxon>Vertebrata</taxon>
        <taxon>Euteleostomi</taxon>
        <taxon>Actinopterygii</taxon>
        <taxon>Neopterygii</taxon>
        <taxon>Teleostei</taxon>
        <taxon>Protacanthopterygii</taxon>
        <taxon>Salmoniformes</taxon>
        <taxon>Salmonidae</taxon>
        <taxon>Salmoninae</taxon>
        <taxon>Hucho</taxon>
    </lineage>
</organism>
<proteinExistence type="predicted"/>
<sequence length="65" mass="7550">MLNTAITDVVPAPKNLRFSEVTQTSFRAHWDHGAPDVALYRIGWTKKGETNFQYVRQPSRWFALK</sequence>
<evidence type="ECO:0000313" key="1">
    <source>
        <dbReference type="Ensembl" id="ENSHHUP00000074504.1"/>
    </source>
</evidence>
<dbReference type="AlphaFoldDB" id="A0A4W5QQ48"/>
<accession>A0A4W5QQ48</accession>
<dbReference type="GeneTree" id="ENSGT00970000196859"/>
<dbReference type="Ensembl" id="ENSHHUT00000076952.1">
    <property type="protein sequence ID" value="ENSHHUP00000074504.1"/>
    <property type="gene ID" value="ENSHHUG00000043713.1"/>
</dbReference>
<dbReference type="InterPro" id="IPR013783">
    <property type="entry name" value="Ig-like_fold"/>
</dbReference>
<name>A0A4W5QQ48_9TELE</name>
<dbReference type="CDD" id="cd00063">
    <property type="entry name" value="FN3"/>
    <property type="match status" value="1"/>
</dbReference>
<evidence type="ECO:0008006" key="3">
    <source>
        <dbReference type="Google" id="ProtNLM"/>
    </source>
</evidence>
<protein>
    <recommendedName>
        <fullName evidence="3">Fibronectin type-III domain-containing protein</fullName>
    </recommendedName>
</protein>
<reference evidence="1" key="2">
    <citation type="submission" date="2025-08" db="UniProtKB">
        <authorList>
            <consortium name="Ensembl"/>
        </authorList>
    </citation>
    <scope>IDENTIFICATION</scope>
</reference>